<name>A0AAV1HS32_9CHLO</name>
<comment type="caution">
    <text evidence="8">The sequence shown here is derived from an EMBL/GenBank/DDBJ whole genome shotgun (WGS) entry which is preliminary data.</text>
</comment>
<dbReference type="EMBL" id="CAUYUE010000002">
    <property type="protein sequence ID" value="CAK0738497.1"/>
    <property type="molecule type" value="Genomic_DNA"/>
</dbReference>
<evidence type="ECO:0000256" key="5">
    <source>
        <dbReference type="ARBA" id="ARBA00023242"/>
    </source>
</evidence>
<feature type="compositionally biased region" description="Low complexity" evidence="6">
    <location>
        <begin position="124"/>
        <end position="136"/>
    </location>
</feature>
<evidence type="ECO:0000259" key="7">
    <source>
        <dbReference type="Pfam" id="PF01429"/>
    </source>
</evidence>
<feature type="region of interest" description="Disordered" evidence="6">
    <location>
        <begin position="799"/>
        <end position="842"/>
    </location>
</feature>
<dbReference type="PANTHER" id="PTHR12396">
    <property type="entry name" value="METHYL-CPG BINDING PROTEIN, MBD"/>
    <property type="match status" value="1"/>
</dbReference>
<dbReference type="InterPro" id="IPR016177">
    <property type="entry name" value="DNA-bd_dom_sf"/>
</dbReference>
<keyword evidence="3" id="KW-0238">DNA-binding</keyword>
<feature type="region of interest" description="Disordered" evidence="6">
    <location>
        <begin position="116"/>
        <end position="136"/>
    </location>
</feature>
<feature type="region of interest" description="Disordered" evidence="6">
    <location>
        <begin position="573"/>
        <end position="659"/>
    </location>
</feature>
<accession>A0AAV1HS32</accession>
<organism evidence="8 9">
    <name type="scientific">Coccomyxa viridis</name>
    <dbReference type="NCBI Taxonomy" id="1274662"/>
    <lineage>
        <taxon>Eukaryota</taxon>
        <taxon>Viridiplantae</taxon>
        <taxon>Chlorophyta</taxon>
        <taxon>core chlorophytes</taxon>
        <taxon>Trebouxiophyceae</taxon>
        <taxon>Trebouxiophyceae incertae sedis</taxon>
        <taxon>Coccomyxaceae</taxon>
        <taxon>Coccomyxa</taxon>
    </lineage>
</organism>
<keyword evidence="2" id="KW-0805">Transcription regulation</keyword>
<protein>
    <recommendedName>
        <fullName evidence="7">MBD domain-containing protein</fullName>
    </recommendedName>
</protein>
<feature type="compositionally biased region" description="Polar residues" evidence="6">
    <location>
        <begin position="691"/>
        <end position="701"/>
    </location>
</feature>
<feature type="domain" description="MBD" evidence="7">
    <location>
        <begin position="68"/>
        <end position="115"/>
    </location>
</feature>
<evidence type="ECO:0000256" key="1">
    <source>
        <dbReference type="ARBA" id="ARBA00004123"/>
    </source>
</evidence>
<evidence type="ECO:0000313" key="9">
    <source>
        <dbReference type="Proteomes" id="UP001314263"/>
    </source>
</evidence>
<evidence type="ECO:0000256" key="6">
    <source>
        <dbReference type="SAM" id="MobiDB-lite"/>
    </source>
</evidence>
<dbReference type="GO" id="GO:0003677">
    <property type="term" value="F:DNA binding"/>
    <property type="evidence" value="ECO:0007669"/>
    <property type="project" value="UniProtKB-KW"/>
</dbReference>
<dbReference type="AlphaFoldDB" id="A0AAV1HS32"/>
<feature type="domain" description="MBD" evidence="7">
    <location>
        <begin position="149"/>
        <end position="195"/>
    </location>
</feature>
<reference evidence="8 9" key="1">
    <citation type="submission" date="2023-10" db="EMBL/GenBank/DDBJ databases">
        <authorList>
            <person name="Maclean D."/>
            <person name="Macfadyen A."/>
        </authorList>
    </citation>
    <scope>NUCLEOTIDE SEQUENCE [LARGE SCALE GENOMIC DNA]</scope>
</reference>
<gene>
    <name evidence="8" type="ORF">CVIRNUC_001051</name>
</gene>
<dbReference type="Gene3D" id="3.30.890.10">
    <property type="entry name" value="Methyl-cpg-binding Protein 2, Chain A"/>
    <property type="match status" value="2"/>
</dbReference>
<evidence type="ECO:0000256" key="4">
    <source>
        <dbReference type="ARBA" id="ARBA00023163"/>
    </source>
</evidence>
<feature type="region of interest" description="Disordered" evidence="6">
    <location>
        <begin position="691"/>
        <end position="717"/>
    </location>
</feature>
<feature type="compositionally biased region" description="Basic and acidic residues" evidence="6">
    <location>
        <begin position="22"/>
        <end position="38"/>
    </location>
</feature>
<feature type="region of interest" description="Disordered" evidence="6">
    <location>
        <begin position="1"/>
        <end position="57"/>
    </location>
</feature>
<dbReference type="Pfam" id="PF01429">
    <property type="entry name" value="MBD"/>
    <property type="match status" value="2"/>
</dbReference>
<dbReference type="Proteomes" id="UP001314263">
    <property type="component" value="Unassembled WGS sequence"/>
</dbReference>
<evidence type="ECO:0000313" key="8">
    <source>
        <dbReference type="EMBL" id="CAK0738497.1"/>
    </source>
</evidence>
<dbReference type="GO" id="GO:0005634">
    <property type="term" value="C:nucleus"/>
    <property type="evidence" value="ECO:0007669"/>
    <property type="project" value="UniProtKB-SubCell"/>
</dbReference>
<feature type="region of interest" description="Disordered" evidence="6">
    <location>
        <begin position="196"/>
        <end position="235"/>
    </location>
</feature>
<evidence type="ECO:0000256" key="3">
    <source>
        <dbReference type="ARBA" id="ARBA00023125"/>
    </source>
</evidence>
<dbReference type="InterPro" id="IPR001739">
    <property type="entry name" value="Methyl_CpG_DNA-bd"/>
</dbReference>
<keyword evidence="4" id="KW-0804">Transcription</keyword>
<dbReference type="PANTHER" id="PTHR12396:SF46">
    <property type="entry name" value="METHYL-CPG-BINDING DOMAIN-CONTAINING PROTEIN 6"/>
    <property type="match status" value="1"/>
</dbReference>
<comment type="subcellular location">
    <subcellularLocation>
        <location evidence="1">Nucleus</location>
    </subcellularLocation>
</comment>
<feature type="compositionally biased region" description="Low complexity" evidence="6">
    <location>
        <begin position="702"/>
        <end position="714"/>
    </location>
</feature>
<sequence>MSPDVPKVAFDHETWHAPSPPDDAHAKDLNHHEGEHQMKAPSKLRSKRSVKQKDPLHSLRKQVGAAGLVLGAGWHAKLTMRKTGQSAGVQDKLYMNCQGERFRSIRQVLHHLGNSSAQWDAPKSSTTAAAEQASSSLDHLRKQVEAAGLVLGAGWHVKHKTRKSGHTAGLQDKAYINGEGETFRSIRQVLRHLEEPLAQQEPPERSITAAAEHASSSAQPASRSTSPVSSAGMSASHAVQERLCPLLKAADAEEGPIEGSPERPGLASLLPFRQRSSAAEAGLVSKVGAAPAAGSEAVSCGAPASLVLYHRGKQLPARSKGGRVVHIIDDMPVASQLSTLKVEVLDASHCPLLGRVPGRITAKYMGEHWEESSSTGHFRLMCLKVGTSVLTERHLVRFEGEDEHAGRVLLARLEIRKIPAEPAAWRLQLGASSGAPGGPRVCSGEAFTLVIAAHDGYGNRYQNISAKGKPRLSVQCSQAVDIEVDLHSLQKGGGTPSALHINAVLTGQPGRVTVGVRDKSGPDGSSRLVPMSLEIALCAAPVTAQPTAPAGVPLMAAAVPQQQTMEGLPAEEGALQGRDSNPADVTASGERPGQKRKRMPAAELRASHGGLQSSMGFAGLPPAPATLPQPKSARMEQIMPSASAEAHAEASTHAEAGTHAAAALADTPADVAGAGTALAVQAALAGKQQYRSDLSEGQQSPQAGADAARAWQAQTHQPDAVPQEGCAVPDSACIGLQEQIWALQEQLRLRDYAIAQDKATAVSQAKGVETKLADLASQLARVQSSCTASHGAMTPCLPVSYQPEFKQPGPDNGGNDSEKDGLTRLSPSAEATKKKKCKASSDKVQKQGKKALWGATMRACIPDFIPIGADGRYVQAINKQTESKKKLWRQYREGLYLQVKVERPELTVDKAVLFIRLNQVLFSWNSTPSALKERIADMADSPLQQAWADGTLPANIREILETKQGSHHNYARVAVQTPHTSAGKVSEVTDICNDQP</sequence>
<feature type="compositionally biased region" description="Low complexity" evidence="6">
    <location>
        <begin position="214"/>
        <end position="226"/>
    </location>
</feature>
<keyword evidence="5" id="KW-0539">Nucleus</keyword>
<dbReference type="SUPFAM" id="SSF54171">
    <property type="entry name" value="DNA-binding domain"/>
    <property type="match status" value="2"/>
</dbReference>
<proteinExistence type="predicted"/>
<keyword evidence="9" id="KW-1185">Reference proteome</keyword>
<evidence type="ECO:0000256" key="2">
    <source>
        <dbReference type="ARBA" id="ARBA00023015"/>
    </source>
</evidence>